<reference evidence="1 2" key="1">
    <citation type="submission" date="2016-11" db="EMBL/GenBank/DDBJ databases">
        <title>Sphingorhabdus sp. LPB0140, isolated from marine environment.</title>
        <authorList>
            <person name="Kim E."/>
            <person name="Yi H."/>
        </authorList>
    </citation>
    <scope>NUCLEOTIDE SEQUENCE [LARGE SCALE GENOMIC DNA]</scope>
    <source>
        <strain evidence="1 2">LPB0140</strain>
    </source>
</reference>
<sequence>MTFISFAHNGTKQLKAVCSFFGQRAAFLFNKTINYLMYKGSYHEAHFSAEQPRAQAPSRFPQPHGYSRWPQNYCRSPQPWPQVTQRVSNKAPLKKYLSNLDESFFNNMNLGRTEYLLRPFSFWSFNAYALLTLSAVA</sequence>
<dbReference type="KEGG" id="sphl:LPB140_05840"/>
<dbReference type="Proteomes" id="UP000242561">
    <property type="component" value="Chromosome"/>
</dbReference>
<gene>
    <name evidence="1" type="ORF">LPB140_05840</name>
</gene>
<dbReference type="STRING" id="1913578.LPB140_05840"/>
<dbReference type="AlphaFoldDB" id="A0A1L3JB84"/>
<evidence type="ECO:0000313" key="2">
    <source>
        <dbReference type="Proteomes" id="UP000242561"/>
    </source>
</evidence>
<organism evidence="1 2">
    <name type="scientific">Sphingorhabdus lutea</name>
    <dbReference type="NCBI Taxonomy" id="1913578"/>
    <lineage>
        <taxon>Bacteria</taxon>
        <taxon>Pseudomonadati</taxon>
        <taxon>Pseudomonadota</taxon>
        <taxon>Alphaproteobacteria</taxon>
        <taxon>Sphingomonadales</taxon>
        <taxon>Sphingomonadaceae</taxon>
        <taxon>Sphingorhabdus</taxon>
    </lineage>
</organism>
<protein>
    <submittedName>
        <fullName evidence="1">Uncharacterized protein</fullName>
    </submittedName>
</protein>
<accession>A0A1L3JB84</accession>
<proteinExistence type="predicted"/>
<keyword evidence="2" id="KW-1185">Reference proteome</keyword>
<dbReference type="EMBL" id="CP018154">
    <property type="protein sequence ID" value="APG62395.1"/>
    <property type="molecule type" value="Genomic_DNA"/>
</dbReference>
<evidence type="ECO:0000313" key="1">
    <source>
        <dbReference type="EMBL" id="APG62395.1"/>
    </source>
</evidence>
<name>A0A1L3JB84_9SPHN</name>